<protein>
    <submittedName>
        <fullName evidence="1">Uncharacterized protein</fullName>
    </submittedName>
</protein>
<gene>
    <name evidence="1" type="ORF">V8G54_001782</name>
</gene>
<dbReference type="AlphaFoldDB" id="A0AAQ3SB92"/>
<proteinExistence type="predicted"/>
<evidence type="ECO:0000313" key="1">
    <source>
        <dbReference type="EMBL" id="WVZ23238.1"/>
    </source>
</evidence>
<evidence type="ECO:0000313" key="2">
    <source>
        <dbReference type="Proteomes" id="UP001374535"/>
    </source>
</evidence>
<sequence>LVTSKGFSDSDVSLTVSLAGSLIPVTCEGLSASDPSFTVSLAASLTLVTSEVFSASDSSFTVSLAASSIGIPSEGFSVSDVSIFTSLNSCFGDSLLLLSSDSFCSGFGDSGLTVGSLVLASSAGFLPSDASFTVSSTVVSSFSVETSESLFCKTHKVII</sequence>
<accession>A0AAQ3SB92</accession>
<feature type="non-terminal residue" evidence="1">
    <location>
        <position position="1"/>
    </location>
</feature>
<dbReference type="EMBL" id="CP144700">
    <property type="protein sequence ID" value="WVZ23238.1"/>
    <property type="molecule type" value="Genomic_DNA"/>
</dbReference>
<dbReference type="Proteomes" id="UP001374535">
    <property type="component" value="Chromosome 1"/>
</dbReference>
<keyword evidence="2" id="KW-1185">Reference proteome</keyword>
<name>A0AAQ3SB92_VIGMU</name>
<reference evidence="1 2" key="1">
    <citation type="journal article" date="2023" name="Life. Sci Alliance">
        <title>Evolutionary insights into 3D genome organization and epigenetic landscape of Vigna mungo.</title>
        <authorList>
            <person name="Junaid A."/>
            <person name="Singh B."/>
            <person name="Bhatia S."/>
        </authorList>
    </citation>
    <scope>NUCLEOTIDE SEQUENCE [LARGE SCALE GENOMIC DNA]</scope>
    <source>
        <strain evidence="1">Urdbean</strain>
    </source>
</reference>
<organism evidence="1 2">
    <name type="scientific">Vigna mungo</name>
    <name type="common">Black gram</name>
    <name type="synonym">Phaseolus mungo</name>
    <dbReference type="NCBI Taxonomy" id="3915"/>
    <lineage>
        <taxon>Eukaryota</taxon>
        <taxon>Viridiplantae</taxon>
        <taxon>Streptophyta</taxon>
        <taxon>Embryophyta</taxon>
        <taxon>Tracheophyta</taxon>
        <taxon>Spermatophyta</taxon>
        <taxon>Magnoliopsida</taxon>
        <taxon>eudicotyledons</taxon>
        <taxon>Gunneridae</taxon>
        <taxon>Pentapetalae</taxon>
        <taxon>rosids</taxon>
        <taxon>fabids</taxon>
        <taxon>Fabales</taxon>
        <taxon>Fabaceae</taxon>
        <taxon>Papilionoideae</taxon>
        <taxon>50 kb inversion clade</taxon>
        <taxon>NPAAA clade</taxon>
        <taxon>indigoferoid/millettioid clade</taxon>
        <taxon>Phaseoleae</taxon>
        <taxon>Vigna</taxon>
    </lineage>
</organism>